<dbReference type="EMBL" id="BSPL01000046">
    <property type="protein sequence ID" value="GLS74616.1"/>
    <property type="molecule type" value="Genomic_DNA"/>
</dbReference>
<dbReference type="GO" id="GO:0003677">
    <property type="term" value="F:DNA binding"/>
    <property type="evidence" value="ECO:0007669"/>
    <property type="project" value="UniProtKB-KW"/>
</dbReference>
<dbReference type="InterPro" id="IPR006119">
    <property type="entry name" value="Resolv_N"/>
</dbReference>
<dbReference type="PROSITE" id="PS51736">
    <property type="entry name" value="RECOMBINASES_3"/>
    <property type="match status" value="1"/>
</dbReference>
<dbReference type="InterPro" id="IPR009057">
    <property type="entry name" value="Homeodomain-like_sf"/>
</dbReference>
<dbReference type="PANTHER" id="PTHR30461">
    <property type="entry name" value="DNA-INVERTASE FROM LAMBDOID PROPHAGE"/>
    <property type="match status" value="1"/>
</dbReference>
<dbReference type="Gene3D" id="3.40.50.1390">
    <property type="entry name" value="Resolvase, N-terminal catalytic domain"/>
    <property type="match status" value="1"/>
</dbReference>
<keyword evidence="3" id="KW-0233">DNA recombination</keyword>
<evidence type="ECO:0000259" key="4">
    <source>
        <dbReference type="PROSITE" id="PS51736"/>
    </source>
</evidence>
<accession>A0AA37TIM1</accession>
<dbReference type="SUPFAM" id="SSF53041">
    <property type="entry name" value="Resolvase-like"/>
    <property type="match status" value="1"/>
</dbReference>
<dbReference type="SUPFAM" id="SSF46689">
    <property type="entry name" value="Homeodomain-like"/>
    <property type="match status" value="1"/>
</dbReference>
<keyword evidence="2" id="KW-0238">DNA-binding</keyword>
<dbReference type="Pfam" id="PF02796">
    <property type="entry name" value="HTH_7"/>
    <property type="match status" value="1"/>
</dbReference>
<organism evidence="5 6">
    <name type="scientific">Methylobacterium tardum</name>
    <dbReference type="NCBI Taxonomy" id="374432"/>
    <lineage>
        <taxon>Bacteria</taxon>
        <taxon>Pseudomonadati</taxon>
        <taxon>Pseudomonadota</taxon>
        <taxon>Alphaproteobacteria</taxon>
        <taxon>Hyphomicrobiales</taxon>
        <taxon>Methylobacteriaceae</taxon>
        <taxon>Methylobacterium</taxon>
    </lineage>
</organism>
<name>A0AA37TIM1_9HYPH</name>
<dbReference type="CDD" id="cd03768">
    <property type="entry name" value="SR_ResInv"/>
    <property type="match status" value="1"/>
</dbReference>
<dbReference type="InterPro" id="IPR050639">
    <property type="entry name" value="SSR_resolvase"/>
</dbReference>
<dbReference type="Gene3D" id="1.10.10.60">
    <property type="entry name" value="Homeodomain-like"/>
    <property type="match status" value="1"/>
</dbReference>
<dbReference type="RefSeq" id="WP_238200307.1">
    <property type="nucleotide sequence ID" value="NZ_BPQZ01000079.1"/>
</dbReference>
<reference evidence="6" key="1">
    <citation type="journal article" date="2019" name="Int. J. Syst. Evol. Microbiol.">
        <title>The Global Catalogue of Microorganisms (GCM) 10K type strain sequencing project: providing services to taxonomists for standard genome sequencing and annotation.</title>
        <authorList>
            <consortium name="The Broad Institute Genomics Platform"/>
            <consortium name="The Broad Institute Genome Sequencing Center for Infectious Disease"/>
            <person name="Wu L."/>
            <person name="Ma J."/>
        </authorList>
    </citation>
    <scope>NUCLEOTIDE SEQUENCE [LARGE SCALE GENOMIC DNA]</scope>
    <source>
        <strain evidence="6">NBRC 103632</strain>
    </source>
</reference>
<dbReference type="PANTHER" id="PTHR30461:SF2">
    <property type="entry name" value="SERINE RECOMBINASE PINE-RELATED"/>
    <property type="match status" value="1"/>
</dbReference>
<feature type="domain" description="Resolvase/invertase-type recombinase catalytic" evidence="4">
    <location>
        <begin position="18"/>
        <end position="163"/>
    </location>
</feature>
<dbReference type="Proteomes" id="UP001157440">
    <property type="component" value="Unassembled WGS sequence"/>
</dbReference>
<evidence type="ECO:0000313" key="6">
    <source>
        <dbReference type="Proteomes" id="UP001157440"/>
    </source>
</evidence>
<comment type="caution">
    <text evidence="5">The sequence shown here is derived from an EMBL/GenBank/DDBJ whole genome shotgun (WGS) entry which is preliminary data.</text>
</comment>
<proteinExistence type="inferred from homology"/>
<evidence type="ECO:0000313" key="5">
    <source>
        <dbReference type="EMBL" id="GLS74616.1"/>
    </source>
</evidence>
<dbReference type="SMART" id="SM00857">
    <property type="entry name" value="Resolvase"/>
    <property type="match status" value="1"/>
</dbReference>
<gene>
    <name evidence="5" type="ORF">GCM10007890_66340</name>
</gene>
<comment type="similarity">
    <text evidence="1">Belongs to the site-specific recombinase resolvase family.</text>
</comment>
<dbReference type="InterPro" id="IPR036162">
    <property type="entry name" value="Resolvase-like_N_sf"/>
</dbReference>
<evidence type="ECO:0000256" key="1">
    <source>
        <dbReference type="ARBA" id="ARBA00009913"/>
    </source>
</evidence>
<keyword evidence="6" id="KW-1185">Reference proteome</keyword>
<evidence type="ECO:0000256" key="2">
    <source>
        <dbReference type="ARBA" id="ARBA00023125"/>
    </source>
</evidence>
<dbReference type="AlphaFoldDB" id="A0AA37TIM1"/>
<evidence type="ECO:0000256" key="3">
    <source>
        <dbReference type="ARBA" id="ARBA00023172"/>
    </source>
</evidence>
<sequence length="223" mass="24079">MAVGLAEARIRENLGAMKVALYARVSTSKGQTVENQLRELQAVGARLGWTVVAIHIDEGISGARGRDRRPGYDALLKGVARREYDLIAAWSVDRLGRSLQDLVGFLAEVQSRGVGLYLHVQGLDTTTPSGRLLFSLLSVFADYERSMVRDRVLAGLERTRSKGTRLGRPPLDAEKAEAIRALLAAGVGIRETARRTGVGASTVQRVHVAMTASQDEETITAAA</sequence>
<dbReference type="InterPro" id="IPR006120">
    <property type="entry name" value="Resolvase_HTH_dom"/>
</dbReference>
<protein>
    <submittedName>
        <fullName evidence="5">Resolvase</fullName>
    </submittedName>
</protein>
<dbReference type="Pfam" id="PF00239">
    <property type="entry name" value="Resolvase"/>
    <property type="match status" value="1"/>
</dbReference>
<dbReference type="GO" id="GO:0000150">
    <property type="term" value="F:DNA strand exchange activity"/>
    <property type="evidence" value="ECO:0007669"/>
    <property type="project" value="InterPro"/>
</dbReference>